<dbReference type="AlphaFoldDB" id="A0A172Q5B3"/>
<feature type="domain" description="HTH cro/C1-type" evidence="2">
    <location>
        <begin position="6"/>
        <end position="60"/>
    </location>
</feature>
<dbReference type="CDD" id="cd00093">
    <property type="entry name" value="HTH_XRE"/>
    <property type="match status" value="1"/>
</dbReference>
<organism evidence="3 4">
    <name type="scientific">Streptococcus pantholopis</name>
    <dbReference type="NCBI Taxonomy" id="1811193"/>
    <lineage>
        <taxon>Bacteria</taxon>
        <taxon>Bacillati</taxon>
        <taxon>Bacillota</taxon>
        <taxon>Bacilli</taxon>
        <taxon>Lactobacillales</taxon>
        <taxon>Streptococcaceae</taxon>
        <taxon>Streptococcus</taxon>
    </lineage>
</organism>
<evidence type="ECO:0000313" key="3">
    <source>
        <dbReference type="EMBL" id="AND78659.1"/>
    </source>
</evidence>
<dbReference type="InterPro" id="IPR037914">
    <property type="entry name" value="SpoVT-AbrB_sf"/>
</dbReference>
<dbReference type="Proteomes" id="UP000077317">
    <property type="component" value="Chromosome"/>
</dbReference>
<gene>
    <name evidence="3" type="ORF">A0O21_00765</name>
</gene>
<keyword evidence="4" id="KW-1185">Reference proteome</keyword>
<dbReference type="Gene3D" id="1.10.260.40">
    <property type="entry name" value="lambda repressor-like DNA-binding domains"/>
    <property type="match status" value="1"/>
</dbReference>
<evidence type="ECO:0000313" key="4">
    <source>
        <dbReference type="Proteomes" id="UP000077317"/>
    </source>
</evidence>
<dbReference type="GO" id="GO:0003677">
    <property type="term" value="F:DNA binding"/>
    <property type="evidence" value="ECO:0007669"/>
    <property type="project" value="UniProtKB-KW"/>
</dbReference>
<accession>A0A172Q5B3</accession>
<dbReference type="EMBL" id="CP014699">
    <property type="protein sequence ID" value="AND78659.1"/>
    <property type="molecule type" value="Genomic_DNA"/>
</dbReference>
<dbReference type="SMART" id="SM00530">
    <property type="entry name" value="HTH_XRE"/>
    <property type="match status" value="1"/>
</dbReference>
<dbReference type="InterPro" id="IPR010982">
    <property type="entry name" value="Lambda_DNA-bd_dom_sf"/>
</dbReference>
<reference evidence="4" key="2">
    <citation type="submission" date="2016-03" db="EMBL/GenBank/DDBJ databases">
        <title>Streptococcus antelopensis sp. nov., isolated from the feces of the Tibetan antelope (Pantholops hodgsonii) in Hoh Xil National Nature Reserve, Qinghai, China.</title>
        <authorList>
            <person name="Bai X."/>
        </authorList>
    </citation>
    <scope>NUCLEOTIDE SEQUENCE [LARGE SCALE GENOMIC DNA]</scope>
    <source>
        <strain evidence="4">TA 26</strain>
    </source>
</reference>
<dbReference type="PANTHER" id="PTHR46558:SF11">
    <property type="entry name" value="HTH-TYPE TRANSCRIPTIONAL REGULATOR XRE"/>
    <property type="match status" value="1"/>
</dbReference>
<dbReference type="SUPFAM" id="SSF89447">
    <property type="entry name" value="AbrB/MazE/MraZ-like"/>
    <property type="match status" value="1"/>
</dbReference>
<proteinExistence type="predicted"/>
<dbReference type="STRING" id="1811193.A0O21_00765"/>
<dbReference type="InterPro" id="IPR001387">
    <property type="entry name" value="Cro/C1-type_HTH"/>
</dbReference>
<name>A0A172Q5B3_9STRE</name>
<sequence length="139" mass="15342">MIDKNIKLLRKKQNLSQERLAEKIGVSRQTVAKWEAGSSLPDVLSCAKLAECFDVSMEDLLHLDPALLALPQQKGKYIFGSVTVQKDGSVSLPARARKQFAIKPGDDLLLIGDTDRGLALVNVDFFLEGYQSLKAKNNK</sequence>
<dbReference type="PROSITE" id="PS50943">
    <property type="entry name" value="HTH_CROC1"/>
    <property type="match status" value="1"/>
</dbReference>
<dbReference type="InterPro" id="IPR007159">
    <property type="entry name" value="SpoVT-AbrB_dom"/>
</dbReference>
<dbReference type="NCBIfam" id="TIGR01439">
    <property type="entry name" value="lp_hng_hel_AbrB"/>
    <property type="match status" value="1"/>
</dbReference>
<dbReference type="PANTHER" id="PTHR46558">
    <property type="entry name" value="TRACRIPTIONAL REGULATORY PROTEIN-RELATED-RELATED"/>
    <property type="match status" value="1"/>
</dbReference>
<protein>
    <submittedName>
        <fullName evidence="3">XRE family transcriptional regulator</fullName>
    </submittedName>
</protein>
<evidence type="ECO:0000259" key="2">
    <source>
        <dbReference type="PROSITE" id="PS50943"/>
    </source>
</evidence>
<dbReference type="KEGG" id="spat:A0O21_00765"/>
<keyword evidence="1" id="KW-0238">DNA-binding</keyword>
<dbReference type="OrthoDB" id="9805856at2"/>
<dbReference type="RefSeq" id="WP_067060081.1">
    <property type="nucleotide sequence ID" value="NZ_CP014699.1"/>
</dbReference>
<dbReference type="SUPFAM" id="SSF47413">
    <property type="entry name" value="lambda repressor-like DNA-binding domains"/>
    <property type="match status" value="1"/>
</dbReference>
<reference evidence="3 4" key="1">
    <citation type="journal article" date="2016" name="Int. J. Syst. Evol. Microbiol.">
        <title>Streptococcuspantholopis sp. nov., isolated from faeces of the Tibetan antelope (Pantholops hodgsonii).</title>
        <authorList>
            <person name="Bai X."/>
            <person name="Xiong Y."/>
            <person name="Lu S."/>
            <person name="Jin D."/>
            <person name="Lai X."/>
            <person name="Yang J."/>
            <person name="Niu L."/>
            <person name="Hu S."/>
            <person name="Meng X."/>
            <person name="Pu J."/>
            <person name="Ye C."/>
            <person name="Xu J."/>
        </authorList>
    </citation>
    <scope>NUCLEOTIDE SEQUENCE [LARGE SCALE GENOMIC DNA]</scope>
    <source>
        <strain evidence="3 4">TA 26</strain>
    </source>
</reference>
<dbReference type="Pfam" id="PF01381">
    <property type="entry name" value="HTH_3"/>
    <property type="match status" value="1"/>
</dbReference>
<evidence type="ECO:0000256" key="1">
    <source>
        <dbReference type="ARBA" id="ARBA00023125"/>
    </source>
</evidence>